<feature type="region of interest" description="Disordered" evidence="1">
    <location>
        <begin position="91"/>
        <end position="244"/>
    </location>
</feature>
<sequence>MLDSEAYQTYLAYATGEKIPKPKYGKNKADSKSSPKKMTATTAKGIRLKTLAKAAKPAKKKQPTKISKAKGLTVLSEVALTDAEQMKLATKRSLIETHSSHASGSGADEGTGSKPRVPDVPTYGSNDEKISWKSSDEEDDDEVGLNDNDDDNNDDEDNDNDDDDADNQDDDYQEDDGQDDKDQDDVNGQTDSDNDADDFVHHKLSTHDQEVRHNEEESDEEIQGVNVEEEELDEDETNDEDKANELYKDVNVNSRVVMYVLVTTITEPPLLSTTTLPPPPTPLITHLQQTLVTTPETVPSSSLQDLPNFGSLFGFDHRLKTLETNFSELKQTNQFAAAASLIPSIVDAYLANKIHEAVKTTIQLQSNRLRDETQAENEDFLNKLDDNIKKIIKEQVKAQLSKILPKIEKTVNEQLKVEVLTRSSNESKTSHAIAANLSELELKKILIDKMESNKPIHRSDEQKNLYKALDKDEEPSARSKRGFKIRRAGKEPESTSKQKEKTSKITGKSTEGSKSYHKSVGESAQAEEPRHTAKDLEEPAHLEFEIRVTKDQPDEETSQLPDWFQKPIKPPTLDHDYTPLDFLAFVMNRLKVDTLTSELLAGPTFELMKGSCKSLVELEYFFEEVYRATIDQLDWNNPKGQQYPHDLRKPLPLIPNSRVMKTKAADYGNIKWIEDLLPNTMESARYVYSKRRIIVITKLQIVKWHNYKHLDWITVRRDDDKLYKFKEGNFNRLRIQDIEDMLLLLVQGKLTNLTIKECLAFGVSLRMFTRSVVIQRRVEDLQLGVESYQKKLNLTKPDTYISNLKRREALQHTPILEVSFTRTKTRRTD</sequence>
<feature type="compositionally biased region" description="Acidic residues" evidence="1">
    <location>
        <begin position="136"/>
        <end position="185"/>
    </location>
</feature>
<feature type="compositionally biased region" description="Basic and acidic residues" evidence="1">
    <location>
        <begin position="527"/>
        <end position="541"/>
    </location>
</feature>
<feature type="compositionally biased region" description="Basic and acidic residues" evidence="1">
    <location>
        <begin position="455"/>
        <end position="477"/>
    </location>
</feature>
<feature type="region of interest" description="Disordered" evidence="1">
    <location>
        <begin position="19"/>
        <end position="72"/>
    </location>
</feature>
<feature type="compositionally biased region" description="Basic and acidic residues" evidence="1">
    <location>
        <begin position="126"/>
        <end position="135"/>
    </location>
</feature>
<gene>
    <name evidence="2" type="ORF">Tco_0908586</name>
</gene>
<feature type="region of interest" description="Disordered" evidence="1">
    <location>
        <begin position="455"/>
        <end position="541"/>
    </location>
</feature>
<dbReference type="EMBL" id="BQNB010014450">
    <property type="protein sequence ID" value="GJT28311.1"/>
    <property type="molecule type" value="Genomic_DNA"/>
</dbReference>
<feature type="compositionally biased region" description="Basic residues" evidence="1">
    <location>
        <begin position="478"/>
        <end position="487"/>
    </location>
</feature>
<name>A0ABQ5CML5_9ASTR</name>
<proteinExistence type="predicted"/>
<feature type="compositionally biased region" description="Acidic residues" evidence="1">
    <location>
        <begin position="216"/>
        <end position="239"/>
    </location>
</feature>
<evidence type="ECO:0000313" key="3">
    <source>
        <dbReference type="Proteomes" id="UP001151760"/>
    </source>
</evidence>
<keyword evidence="3" id="KW-1185">Reference proteome</keyword>
<accession>A0ABQ5CML5</accession>
<organism evidence="2 3">
    <name type="scientific">Tanacetum coccineum</name>
    <dbReference type="NCBI Taxonomy" id="301880"/>
    <lineage>
        <taxon>Eukaryota</taxon>
        <taxon>Viridiplantae</taxon>
        <taxon>Streptophyta</taxon>
        <taxon>Embryophyta</taxon>
        <taxon>Tracheophyta</taxon>
        <taxon>Spermatophyta</taxon>
        <taxon>Magnoliopsida</taxon>
        <taxon>eudicotyledons</taxon>
        <taxon>Gunneridae</taxon>
        <taxon>Pentapetalae</taxon>
        <taxon>asterids</taxon>
        <taxon>campanulids</taxon>
        <taxon>Asterales</taxon>
        <taxon>Asteraceae</taxon>
        <taxon>Asteroideae</taxon>
        <taxon>Anthemideae</taxon>
        <taxon>Anthemidinae</taxon>
        <taxon>Tanacetum</taxon>
    </lineage>
</organism>
<comment type="caution">
    <text evidence="2">The sequence shown here is derived from an EMBL/GenBank/DDBJ whole genome shotgun (WGS) entry which is preliminary data.</text>
</comment>
<evidence type="ECO:0000256" key="1">
    <source>
        <dbReference type="SAM" id="MobiDB-lite"/>
    </source>
</evidence>
<protein>
    <submittedName>
        <fullName evidence="2">Uncharacterized protein</fullName>
    </submittedName>
</protein>
<dbReference type="Proteomes" id="UP001151760">
    <property type="component" value="Unassembled WGS sequence"/>
</dbReference>
<feature type="compositionally biased region" description="Basic and acidic residues" evidence="1">
    <location>
        <begin position="198"/>
        <end position="215"/>
    </location>
</feature>
<reference evidence="2" key="2">
    <citation type="submission" date="2022-01" db="EMBL/GenBank/DDBJ databases">
        <authorList>
            <person name="Yamashiro T."/>
            <person name="Shiraishi A."/>
            <person name="Satake H."/>
            <person name="Nakayama K."/>
        </authorList>
    </citation>
    <scope>NUCLEOTIDE SEQUENCE</scope>
</reference>
<evidence type="ECO:0000313" key="2">
    <source>
        <dbReference type="EMBL" id="GJT28311.1"/>
    </source>
</evidence>
<feature type="compositionally biased region" description="Basic and acidic residues" evidence="1">
    <location>
        <begin position="488"/>
        <end position="503"/>
    </location>
</feature>
<reference evidence="2" key="1">
    <citation type="journal article" date="2022" name="Int. J. Mol. Sci.">
        <title>Draft Genome of Tanacetum Coccineum: Genomic Comparison of Closely Related Tanacetum-Family Plants.</title>
        <authorList>
            <person name="Yamashiro T."/>
            <person name="Shiraishi A."/>
            <person name="Nakayama K."/>
            <person name="Satake H."/>
        </authorList>
    </citation>
    <scope>NUCLEOTIDE SEQUENCE</scope>
</reference>